<proteinExistence type="inferred from homology"/>
<dbReference type="InterPro" id="IPR020904">
    <property type="entry name" value="Sc_DH/Rdtase_CS"/>
</dbReference>
<dbReference type="PANTHER" id="PTHR42760:SF40">
    <property type="entry name" value="3-OXOACYL-[ACYL-CARRIER-PROTEIN] REDUCTASE, CHLOROPLASTIC"/>
    <property type="match status" value="1"/>
</dbReference>
<dbReference type="Pfam" id="PF13561">
    <property type="entry name" value="adh_short_C2"/>
    <property type="match status" value="1"/>
</dbReference>
<protein>
    <submittedName>
        <fullName evidence="3">SDR family oxidoreductase</fullName>
    </submittedName>
</protein>
<keyword evidence="2" id="KW-0560">Oxidoreductase</keyword>
<evidence type="ECO:0000313" key="4">
    <source>
        <dbReference type="Proteomes" id="UP000621560"/>
    </source>
</evidence>
<reference evidence="3" key="1">
    <citation type="submission" date="2020-09" db="EMBL/GenBank/DDBJ databases">
        <title>A novel bacterium of genus Paenibacillus, isolated from South China Sea.</title>
        <authorList>
            <person name="Huang H."/>
            <person name="Mo K."/>
            <person name="Hu Y."/>
        </authorList>
    </citation>
    <scope>NUCLEOTIDE SEQUENCE</scope>
    <source>
        <strain evidence="3">IB182496</strain>
    </source>
</reference>
<dbReference type="PROSITE" id="PS00061">
    <property type="entry name" value="ADH_SHORT"/>
    <property type="match status" value="1"/>
</dbReference>
<dbReference type="PRINTS" id="PR00080">
    <property type="entry name" value="SDRFAMILY"/>
</dbReference>
<dbReference type="EMBL" id="JACXIZ010000022">
    <property type="protein sequence ID" value="MBD2846311.1"/>
    <property type="molecule type" value="Genomic_DNA"/>
</dbReference>
<dbReference type="AlphaFoldDB" id="A0A927BT50"/>
<dbReference type="InterPro" id="IPR002347">
    <property type="entry name" value="SDR_fam"/>
</dbReference>
<dbReference type="InterPro" id="IPR036291">
    <property type="entry name" value="NAD(P)-bd_dom_sf"/>
</dbReference>
<evidence type="ECO:0000256" key="1">
    <source>
        <dbReference type="ARBA" id="ARBA00006484"/>
    </source>
</evidence>
<dbReference type="RefSeq" id="WP_190918625.1">
    <property type="nucleotide sequence ID" value="NZ_JACXIZ010000022.1"/>
</dbReference>
<accession>A0A927BT50</accession>
<dbReference type="Proteomes" id="UP000621560">
    <property type="component" value="Unassembled WGS sequence"/>
</dbReference>
<organism evidence="3 4">
    <name type="scientific">Paenibacillus sabuli</name>
    <dbReference type="NCBI Taxonomy" id="2772509"/>
    <lineage>
        <taxon>Bacteria</taxon>
        <taxon>Bacillati</taxon>
        <taxon>Bacillota</taxon>
        <taxon>Bacilli</taxon>
        <taxon>Bacillales</taxon>
        <taxon>Paenibacillaceae</taxon>
        <taxon>Paenibacillus</taxon>
    </lineage>
</organism>
<dbReference type="GO" id="GO:0016616">
    <property type="term" value="F:oxidoreductase activity, acting on the CH-OH group of donors, NAD or NADP as acceptor"/>
    <property type="evidence" value="ECO:0007669"/>
    <property type="project" value="TreeGrafter"/>
</dbReference>
<name>A0A927BT50_9BACL</name>
<comment type="caution">
    <text evidence="3">The sequence shown here is derived from an EMBL/GenBank/DDBJ whole genome shotgun (WGS) entry which is preliminary data.</text>
</comment>
<dbReference type="PANTHER" id="PTHR42760">
    <property type="entry name" value="SHORT-CHAIN DEHYDROGENASES/REDUCTASES FAMILY MEMBER"/>
    <property type="match status" value="1"/>
</dbReference>
<dbReference type="Gene3D" id="3.40.50.720">
    <property type="entry name" value="NAD(P)-binding Rossmann-like Domain"/>
    <property type="match status" value="1"/>
</dbReference>
<evidence type="ECO:0000313" key="3">
    <source>
        <dbReference type="EMBL" id="MBD2846311.1"/>
    </source>
</evidence>
<evidence type="ECO:0000256" key="2">
    <source>
        <dbReference type="ARBA" id="ARBA00023002"/>
    </source>
</evidence>
<dbReference type="PRINTS" id="PR00081">
    <property type="entry name" value="GDHRDH"/>
</dbReference>
<dbReference type="SUPFAM" id="SSF51735">
    <property type="entry name" value="NAD(P)-binding Rossmann-fold domains"/>
    <property type="match status" value="1"/>
</dbReference>
<dbReference type="GO" id="GO:0008206">
    <property type="term" value="P:bile acid metabolic process"/>
    <property type="evidence" value="ECO:0007669"/>
    <property type="project" value="UniProtKB-ARBA"/>
</dbReference>
<dbReference type="GO" id="GO:0030497">
    <property type="term" value="P:fatty acid elongation"/>
    <property type="evidence" value="ECO:0007669"/>
    <property type="project" value="TreeGrafter"/>
</dbReference>
<keyword evidence="4" id="KW-1185">Reference proteome</keyword>
<dbReference type="FunFam" id="3.40.50.720:FF:000084">
    <property type="entry name" value="Short-chain dehydrogenase reductase"/>
    <property type="match status" value="1"/>
</dbReference>
<gene>
    <name evidence="3" type="ORF">IDH44_13995</name>
</gene>
<comment type="similarity">
    <text evidence="1">Belongs to the short-chain dehydrogenases/reductases (SDR) family.</text>
</comment>
<sequence length="250" mass="26260">MKLREHVAVITGGGGAIGRAVALRLAAEGAAIAAFDVRLEEAEETARAVIDRGGQAAAFALDIRETAQIERAIAAVEARWGRIDILVNSAGGSARGQSAELLRAEEAVIDRILGVNLHGVIYMARAVLGPMTRRRSGRIVNIGSIVGMHGKARLLDYAAAKGGVIALTKTLAMEVGEHGITVNCVSPGIVPRDGEGQDPERVRRTNFLGRVGKAEDIAHAVAFLVSDEADFITGHNLVVDGGRSLGLKEH</sequence>